<dbReference type="AlphaFoldDB" id="A0A7C8I6H1"/>
<evidence type="ECO:0000313" key="2">
    <source>
        <dbReference type="Proteomes" id="UP000481861"/>
    </source>
</evidence>
<gene>
    <name evidence="1" type="ORF">BDV95DRAFT_129129</name>
</gene>
<protein>
    <submittedName>
        <fullName evidence="1">Uncharacterized protein</fullName>
    </submittedName>
</protein>
<dbReference type="OrthoDB" id="3979469at2759"/>
<sequence>MRQHGSLMKDEETSKAAWEAARGAVTGAARWGAVAAVAGGLGFAFSPIYRGLTVQFKVFLQMSGMILGSMIEADKRLIAYEHRVRHQRRMARDMQVWRQYEEEFERRGVPGVGGEGNVKGRDPDA</sequence>
<accession>A0A7C8I6H1</accession>
<evidence type="ECO:0000313" key="1">
    <source>
        <dbReference type="EMBL" id="KAF2868433.1"/>
    </source>
</evidence>
<dbReference type="EMBL" id="JAADJZ010000019">
    <property type="protein sequence ID" value="KAF2868433.1"/>
    <property type="molecule type" value="Genomic_DNA"/>
</dbReference>
<dbReference type="Proteomes" id="UP000481861">
    <property type="component" value="Unassembled WGS sequence"/>
</dbReference>
<keyword evidence="2" id="KW-1185">Reference proteome</keyword>
<reference evidence="1 2" key="1">
    <citation type="submission" date="2020-01" db="EMBL/GenBank/DDBJ databases">
        <authorList>
            <consortium name="DOE Joint Genome Institute"/>
            <person name="Haridas S."/>
            <person name="Albert R."/>
            <person name="Binder M."/>
            <person name="Bloem J."/>
            <person name="Labutti K."/>
            <person name="Salamov A."/>
            <person name="Andreopoulos B."/>
            <person name="Baker S.E."/>
            <person name="Barry K."/>
            <person name="Bills G."/>
            <person name="Bluhm B.H."/>
            <person name="Cannon C."/>
            <person name="Castanera R."/>
            <person name="Culley D.E."/>
            <person name="Daum C."/>
            <person name="Ezra D."/>
            <person name="Gonzalez J.B."/>
            <person name="Henrissat B."/>
            <person name="Kuo A."/>
            <person name="Liang C."/>
            <person name="Lipzen A."/>
            <person name="Lutzoni F."/>
            <person name="Magnuson J."/>
            <person name="Mondo S."/>
            <person name="Nolan M."/>
            <person name="Ohm R."/>
            <person name="Pangilinan J."/>
            <person name="Park H.-J.H."/>
            <person name="Ramirez L."/>
            <person name="Alfaro M."/>
            <person name="Sun H."/>
            <person name="Tritt A."/>
            <person name="Yoshinaga Y."/>
            <person name="Zwiers L.-H.L."/>
            <person name="Turgeon B.G."/>
            <person name="Goodwin S.B."/>
            <person name="Spatafora J.W."/>
            <person name="Crous P.W."/>
            <person name="Grigoriev I.V."/>
        </authorList>
    </citation>
    <scope>NUCLEOTIDE SEQUENCE [LARGE SCALE GENOMIC DNA]</scope>
    <source>
        <strain evidence="1 2">CBS 611.86</strain>
    </source>
</reference>
<dbReference type="PANTHER" id="PTHR39153:SF1">
    <property type="entry name" value="AGR244WP"/>
    <property type="match status" value="1"/>
</dbReference>
<dbReference type="PANTHER" id="PTHR39153">
    <property type="entry name" value="AGR244WP"/>
    <property type="match status" value="1"/>
</dbReference>
<organism evidence="1 2">
    <name type="scientific">Massariosphaeria phaeospora</name>
    <dbReference type="NCBI Taxonomy" id="100035"/>
    <lineage>
        <taxon>Eukaryota</taxon>
        <taxon>Fungi</taxon>
        <taxon>Dikarya</taxon>
        <taxon>Ascomycota</taxon>
        <taxon>Pezizomycotina</taxon>
        <taxon>Dothideomycetes</taxon>
        <taxon>Pleosporomycetidae</taxon>
        <taxon>Pleosporales</taxon>
        <taxon>Pleosporales incertae sedis</taxon>
        <taxon>Massariosphaeria</taxon>
    </lineage>
</organism>
<dbReference type="InterPro" id="IPR038882">
    <property type="entry name" value="Rcf3"/>
</dbReference>
<name>A0A7C8I6H1_9PLEO</name>
<comment type="caution">
    <text evidence="1">The sequence shown here is derived from an EMBL/GenBank/DDBJ whole genome shotgun (WGS) entry which is preliminary data.</text>
</comment>
<proteinExistence type="predicted"/>